<dbReference type="SUPFAM" id="SSF51120">
    <property type="entry name" value="beta-Roll"/>
    <property type="match status" value="1"/>
</dbReference>
<organism evidence="4 5">
    <name type="scientific">Muricoccus vinaceus</name>
    <dbReference type="NCBI Taxonomy" id="424704"/>
    <lineage>
        <taxon>Bacteria</taxon>
        <taxon>Pseudomonadati</taxon>
        <taxon>Pseudomonadota</taxon>
        <taxon>Alphaproteobacteria</taxon>
        <taxon>Acetobacterales</taxon>
        <taxon>Roseomonadaceae</taxon>
        <taxon>Muricoccus</taxon>
    </lineage>
</organism>
<dbReference type="PRINTS" id="PR00313">
    <property type="entry name" value="CABNDNGRPT"/>
</dbReference>
<dbReference type="Gene3D" id="2.150.10.10">
    <property type="entry name" value="Serralysin-like metalloprotease, C-terminal"/>
    <property type="match status" value="2"/>
</dbReference>
<keyword evidence="5" id="KW-1185">Reference proteome</keyword>
<evidence type="ECO:0000313" key="4">
    <source>
        <dbReference type="EMBL" id="MFC0389324.1"/>
    </source>
</evidence>
<dbReference type="PANTHER" id="PTHR38340">
    <property type="entry name" value="S-LAYER PROTEIN"/>
    <property type="match status" value="1"/>
</dbReference>
<reference evidence="4 5" key="1">
    <citation type="submission" date="2024-09" db="EMBL/GenBank/DDBJ databases">
        <authorList>
            <person name="Sun Q."/>
            <person name="Mori K."/>
        </authorList>
    </citation>
    <scope>NUCLEOTIDE SEQUENCE [LARGE SCALE GENOMIC DNA]</scope>
    <source>
        <strain evidence="4 5">CCM 7468</strain>
    </source>
</reference>
<feature type="region of interest" description="Disordered" evidence="3">
    <location>
        <begin position="1"/>
        <end position="121"/>
    </location>
</feature>
<dbReference type="Pfam" id="PF00353">
    <property type="entry name" value="HemolysinCabind"/>
    <property type="match status" value="3"/>
</dbReference>
<feature type="compositionally biased region" description="Gly residues" evidence="3">
    <location>
        <begin position="64"/>
        <end position="75"/>
    </location>
</feature>
<evidence type="ECO:0000256" key="2">
    <source>
        <dbReference type="ARBA" id="ARBA00022525"/>
    </source>
</evidence>
<feature type="compositionally biased region" description="Low complexity" evidence="3">
    <location>
        <begin position="272"/>
        <end position="288"/>
    </location>
</feature>
<evidence type="ECO:0000313" key="5">
    <source>
        <dbReference type="Proteomes" id="UP001589789"/>
    </source>
</evidence>
<accession>A0ABV6J1H7</accession>
<feature type="region of interest" description="Disordered" evidence="3">
    <location>
        <begin position="264"/>
        <end position="293"/>
    </location>
</feature>
<comment type="caution">
    <text evidence="4">The sequence shown here is derived from an EMBL/GenBank/DDBJ whole genome shotgun (WGS) entry which is preliminary data.</text>
</comment>
<dbReference type="InterPro" id="IPR050557">
    <property type="entry name" value="RTX_toxin/Mannuronan_C5-epim"/>
</dbReference>
<dbReference type="EMBL" id="JBHLVZ010000103">
    <property type="protein sequence ID" value="MFC0389324.1"/>
    <property type="molecule type" value="Genomic_DNA"/>
</dbReference>
<evidence type="ECO:0000256" key="3">
    <source>
        <dbReference type="SAM" id="MobiDB-lite"/>
    </source>
</evidence>
<dbReference type="Proteomes" id="UP001589789">
    <property type="component" value="Unassembled WGS sequence"/>
</dbReference>
<sequence>MTTAHDTASGTGNAPQIGGAGDDALAGQGGRDVLAGLGGNDTLSGGSGSDRIEGGTGTDLLYGGTEGNGLEGGAGDDVVLGEAWNDRLTGGHGRDTVASGQGDDTASGGEGADLLSGQAGDDFLGGDAGGDRLFGEEEDDVFVFAPGSGRDTISGFGQSSADDDVIRFAPDSFTSFEQVMGNTRQDGSGVVITGGTGDAVTLVNVSLLPLTPMNFIFGEERRALRRMPCGRQRPWLMKALVHDLRRLALLREYRSPSWPRAFSAGPTAGRLASRSPAQAAPAAGSRQPIPTNCRAPSRLRAALPCSGITLPEHLRLAAPDSKNRTIPHLK</sequence>
<evidence type="ECO:0000256" key="1">
    <source>
        <dbReference type="ARBA" id="ARBA00004613"/>
    </source>
</evidence>
<dbReference type="InterPro" id="IPR011049">
    <property type="entry name" value="Serralysin-like_metalloprot_C"/>
</dbReference>
<keyword evidence="2" id="KW-0964">Secreted</keyword>
<dbReference type="RefSeq" id="WP_377056595.1">
    <property type="nucleotide sequence ID" value="NZ_JBHLVZ010000103.1"/>
</dbReference>
<dbReference type="InterPro" id="IPR001343">
    <property type="entry name" value="Hemolysn_Ca-bd"/>
</dbReference>
<dbReference type="PANTHER" id="PTHR38340:SF1">
    <property type="entry name" value="S-LAYER PROTEIN"/>
    <property type="match status" value="1"/>
</dbReference>
<gene>
    <name evidence="4" type="ORF">ACFFIC_27830</name>
</gene>
<feature type="compositionally biased region" description="Polar residues" evidence="3">
    <location>
        <begin position="1"/>
        <end position="14"/>
    </location>
</feature>
<proteinExistence type="predicted"/>
<name>A0ABV6J1H7_9PROT</name>
<protein>
    <submittedName>
        <fullName evidence="4">Calcium-binding protein</fullName>
    </submittedName>
</protein>
<comment type="subcellular location">
    <subcellularLocation>
        <location evidence="1">Secreted</location>
    </subcellularLocation>
</comment>